<feature type="compositionally biased region" description="Polar residues" evidence="1">
    <location>
        <begin position="288"/>
        <end position="306"/>
    </location>
</feature>
<evidence type="ECO:0000256" key="1">
    <source>
        <dbReference type="SAM" id="MobiDB-lite"/>
    </source>
</evidence>
<dbReference type="Proteomes" id="UP000594262">
    <property type="component" value="Unplaced"/>
</dbReference>
<feature type="compositionally biased region" description="Low complexity" evidence="1">
    <location>
        <begin position="55"/>
        <end position="72"/>
    </location>
</feature>
<feature type="compositionally biased region" description="Low complexity" evidence="1">
    <location>
        <begin position="141"/>
        <end position="150"/>
    </location>
</feature>
<dbReference type="PANTHER" id="PTHR21616">
    <property type="entry name" value="CENTROSOME SPINDLE POLE ASSOCIATED PROTEIN"/>
    <property type="match status" value="1"/>
</dbReference>
<dbReference type="InterPro" id="IPR026708">
    <property type="entry name" value="CSPP1"/>
</dbReference>
<feature type="compositionally biased region" description="Basic and acidic residues" evidence="1">
    <location>
        <begin position="1"/>
        <end position="54"/>
    </location>
</feature>
<reference evidence="2" key="1">
    <citation type="submission" date="2021-01" db="UniProtKB">
        <authorList>
            <consortium name="EnsemblMetazoa"/>
        </authorList>
    </citation>
    <scope>IDENTIFICATION</scope>
</reference>
<dbReference type="EnsemblMetazoa" id="CLYHEMT003560.1">
    <property type="protein sequence ID" value="CLYHEMP003560.1"/>
    <property type="gene ID" value="CLYHEMG003560"/>
</dbReference>
<protein>
    <submittedName>
        <fullName evidence="2">Uncharacterized protein</fullName>
    </submittedName>
</protein>
<feature type="region of interest" description="Disordered" evidence="1">
    <location>
        <begin position="1"/>
        <end position="153"/>
    </location>
</feature>
<feature type="compositionally biased region" description="Low complexity" evidence="1">
    <location>
        <begin position="114"/>
        <end position="128"/>
    </location>
</feature>
<evidence type="ECO:0000313" key="2">
    <source>
        <dbReference type="EnsemblMetazoa" id="CLYHEMP003560.1"/>
    </source>
</evidence>
<name>A0A7M5UZ06_9CNID</name>
<feature type="compositionally biased region" description="Polar residues" evidence="1">
    <location>
        <begin position="328"/>
        <end position="347"/>
    </location>
</feature>
<dbReference type="AlphaFoldDB" id="A0A7M5UZ06"/>
<dbReference type="GO" id="GO:0005874">
    <property type="term" value="C:microtubule"/>
    <property type="evidence" value="ECO:0007669"/>
    <property type="project" value="InterPro"/>
</dbReference>
<evidence type="ECO:0000313" key="3">
    <source>
        <dbReference type="Proteomes" id="UP000594262"/>
    </source>
</evidence>
<dbReference type="PANTHER" id="PTHR21616:SF2">
    <property type="entry name" value="CENTROSOME AND SPINDLE POLE-ASSOCIATED PROTEIN 1"/>
    <property type="match status" value="1"/>
</dbReference>
<feature type="region of interest" description="Disordered" evidence="1">
    <location>
        <begin position="328"/>
        <end position="375"/>
    </location>
</feature>
<organism evidence="2 3">
    <name type="scientific">Clytia hemisphaerica</name>
    <dbReference type="NCBI Taxonomy" id="252671"/>
    <lineage>
        <taxon>Eukaryota</taxon>
        <taxon>Metazoa</taxon>
        <taxon>Cnidaria</taxon>
        <taxon>Hydrozoa</taxon>
        <taxon>Hydroidolina</taxon>
        <taxon>Leptothecata</taxon>
        <taxon>Obeliida</taxon>
        <taxon>Clytiidae</taxon>
        <taxon>Clytia</taxon>
    </lineage>
</organism>
<feature type="region of interest" description="Disordered" evidence="1">
    <location>
        <begin position="214"/>
        <end position="253"/>
    </location>
</feature>
<keyword evidence="3" id="KW-1185">Reference proteome</keyword>
<sequence length="466" mass="54793">MTEEYEREKELQRQKEEEVRKKNEELKMMADKKRFAEEAKQKQIDAEMEQELKRQAQLKLQQQQNQEAVQIARSDSPPIPTVAKQQQKRKERERKLSLVSNHTEENEMSPNIQTTTMTNNEMRTTTHTTNHRPDSAITRHQQQPQKQQKQLTSDEEYLNTIRKSIEVQQQINETDVEQQGHVIKQLAHLRSQLQQQERKIKTELQINEAKYSELKSGGKPNANDIFNKATKKNNQSTPTKNEYNPSNYDSSRKYGKELDYEQRKLMRQQEERLNDLRKKIESDKAQMKYSSTTNNKPKYNSRGSAKSLLDSESQFISLRDYQDITDQVLNNNRNPPTFNRKPTTDNSSTKEKNTRYSGATRSTTSARARRREKEKAEMDNIFQEYFPLEKEIDTSSTFDMDRISMRNEERLKKFKQIESNNHNDNETEDNNGDADDIVRKFMNQTTLHANVHDASETSLPSSSKFL</sequence>
<feature type="compositionally biased region" description="Polar residues" evidence="1">
    <location>
        <begin position="232"/>
        <end position="249"/>
    </location>
</feature>
<dbReference type="GO" id="GO:0000922">
    <property type="term" value="C:spindle pole"/>
    <property type="evidence" value="ECO:0007669"/>
    <property type="project" value="InterPro"/>
</dbReference>
<dbReference type="GO" id="GO:0032467">
    <property type="term" value="P:positive regulation of cytokinesis"/>
    <property type="evidence" value="ECO:0007669"/>
    <property type="project" value="InterPro"/>
</dbReference>
<proteinExistence type="predicted"/>
<feature type="region of interest" description="Disordered" evidence="1">
    <location>
        <begin position="278"/>
        <end position="306"/>
    </location>
</feature>
<feature type="compositionally biased region" description="Low complexity" evidence="1">
    <location>
        <begin position="355"/>
        <end position="366"/>
    </location>
</feature>
<dbReference type="GO" id="GO:0005813">
    <property type="term" value="C:centrosome"/>
    <property type="evidence" value="ECO:0007669"/>
    <property type="project" value="InterPro"/>
</dbReference>
<accession>A0A7M5UZ06</accession>